<name>A0A948W4N7_UNCEI</name>
<accession>A0A948W4N7</accession>
<dbReference type="Pfam" id="PF01904">
    <property type="entry name" value="DUF72"/>
    <property type="match status" value="1"/>
</dbReference>
<dbReference type="EMBL" id="JAHJDP010000091">
    <property type="protein sequence ID" value="MBU2692422.1"/>
    <property type="molecule type" value="Genomic_DNA"/>
</dbReference>
<dbReference type="InterPro" id="IPR036520">
    <property type="entry name" value="UPF0759_sf"/>
</dbReference>
<dbReference type="AlphaFoldDB" id="A0A948W4N7"/>
<dbReference type="Proteomes" id="UP000777784">
    <property type="component" value="Unassembled WGS sequence"/>
</dbReference>
<dbReference type="SUPFAM" id="SSF117396">
    <property type="entry name" value="TM1631-like"/>
    <property type="match status" value="1"/>
</dbReference>
<comment type="caution">
    <text evidence="1">The sequence shown here is derived from an EMBL/GenBank/DDBJ whole genome shotgun (WGS) entry which is preliminary data.</text>
</comment>
<dbReference type="Gene3D" id="3.20.20.410">
    <property type="entry name" value="Protein of unknown function UPF0759"/>
    <property type="match status" value="1"/>
</dbReference>
<reference evidence="1" key="1">
    <citation type="submission" date="2021-05" db="EMBL/GenBank/DDBJ databases">
        <title>Energy efficiency and biological interactions define the core microbiome of deep oligotrophic groundwater.</title>
        <authorList>
            <person name="Mehrshad M."/>
            <person name="Lopez-Fernandez M."/>
            <person name="Bell E."/>
            <person name="Bernier-Latmani R."/>
            <person name="Bertilsson S."/>
            <person name="Dopson M."/>
        </authorList>
    </citation>
    <scope>NUCLEOTIDE SEQUENCE</scope>
    <source>
        <strain evidence="1">Modern_marine.mb.64</strain>
    </source>
</reference>
<proteinExistence type="predicted"/>
<dbReference type="InterPro" id="IPR002763">
    <property type="entry name" value="DUF72"/>
</dbReference>
<protein>
    <submittedName>
        <fullName evidence="1">DUF72 domain-containing protein</fullName>
    </submittedName>
</protein>
<organism evidence="1 2">
    <name type="scientific">Eiseniibacteriota bacterium</name>
    <dbReference type="NCBI Taxonomy" id="2212470"/>
    <lineage>
        <taxon>Bacteria</taxon>
        <taxon>Candidatus Eiseniibacteriota</taxon>
    </lineage>
</organism>
<evidence type="ECO:0000313" key="2">
    <source>
        <dbReference type="Proteomes" id="UP000777784"/>
    </source>
</evidence>
<evidence type="ECO:0000313" key="1">
    <source>
        <dbReference type="EMBL" id="MBU2692422.1"/>
    </source>
</evidence>
<gene>
    <name evidence="1" type="ORF">KJ970_15975</name>
</gene>
<dbReference type="PANTHER" id="PTHR30348">
    <property type="entry name" value="UNCHARACTERIZED PROTEIN YECE"/>
    <property type="match status" value="1"/>
</dbReference>
<dbReference type="PANTHER" id="PTHR30348:SF4">
    <property type="entry name" value="DUF72 DOMAIN-CONTAINING PROTEIN"/>
    <property type="match status" value="1"/>
</dbReference>
<sequence>MSELKIGTCSWKYPSWSGLVYSAPKGIDYLAEYAQKYDSVEIDQWFWSLFEGRSVKLPDIETVRNYKAAVPDSFKFTVKIPNSITLTHYYTKSKAGPLRTNPHFLSVDLFNEFISTLKPLEEMLGSMMFQFEYLNHQKMQSNQEFFNLFENFAKKLPVGFRYAVELRNANYLTDEYFEFLRRNKLDHVFLQGYWMPDISTIYHKGRDAFLECEQVVIRLHGGDRKEIEEKAKQQWNKIVEPRDKELLSVTNMIKDLLNNEVDVYLNINNHYEGSAPLTIDRIRALLAV</sequence>